<proteinExistence type="predicted"/>
<dbReference type="Proteomes" id="UP000193240">
    <property type="component" value="Unassembled WGS sequence"/>
</dbReference>
<evidence type="ECO:0000313" key="2">
    <source>
        <dbReference type="Proteomes" id="UP000193240"/>
    </source>
</evidence>
<dbReference type="InParanoid" id="A0A1Y2LQU8"/>
<keyword evidence="2" id="KW-1185">Reference proteome</keyword>
<protein>
    <submittedName>
        <fullName evidence="1">Uncharacterized protein</fullName>
    </submittedName>
</protein>
<reference evidence="1 2" key="1">
    <citation type="journal article" date="2017" name="Genome Announc.">
        <title>Genome sequence of the saprophytic ascomycete Epicoccum nigrum ICMP 19927 strain isolated from New Zealand.</title>
        <authorList>
            <person name="Fokin M."/>
            <person name="Fleetwood D."/>
            <person name="Weir B.S."/>
            <person name="Villas-Boas S.G."/>
        </authorList>
    </citation>
    <scope>NUCLEOTIDE SEQUENCE [LARGE SCALE GENOMIC DNA]</scope>
    <source>
        <strain evidence="1 2">ICMP 19927</strain>
    </source>
</reference>
<accession>A0A1Y2LQU8</accession>
<evidence type="ECO:0000313" key="1">
    <source>
        <dbReference type="EMBL" id="OSS46291.1"/>
    </source>
</evidence>
<gene>
    <name evidence="1" type="ORF">B5807_08361</name>
</gene>
<organism evidence="1 2">
    <name type="scientific">Epicoccum nigrum</name>
    <name type="common">Soil fungus</name>
    <name type="synonym">Epicoccum purpurascens</name>
    <dbReference type="NCBI Taxonomy" id="105696"/>
    <lineage>
        <taxon>Eukaryota</taxon>
        <taxon>Fungi</taxon>
        <taxon>Dikarya</taxon>
        <taxon>Ascomycota</taxon>
        <taxon>Pezizomycotina</taxon>
        <taxon>Dothideomycetes</taxon>
        <taxon>Pleosporomycetidae</taxon>
        <taxon>Pleosporales</taxon>
        <taxon>Pleosporineae</taxon>
        <taxon>Didymellaceae</taxon>
        <taxon>Epicoccum</taxon>
    </lineage>
</organism>
<dbReference type="EMBL" id="KZ107851">
    <property type="protein sequence ID" value="OSS46291.1"/>
    <property type="molecule type" value="Genomic_DNA"/>
</dbReference>
<name>A0A1Y2LQU8_EPING</name>
<dbReference type="AlphaFoldDB" id="A0A1Y2LQU8"/>
<sequence>MVSMTSSPLKTKMRQGWDGGGLRASAGSWYLREILVPSTRLACFASAPVALKLGFSLLTGAPPYFVGAWSELSTPRKETSWSGRGFLLRWCGERDRLRERLRRRRLGGGDLEADGERVRCLRSRMASLSSLDLSLSLRRRSRERERERERSRLLCLCFSLCLSLSCERSRSRSRLRLPSVRWSRVRSPCFPTERSRLLLSRDPSRRLFLSLEPSLRRSLDVSRLLSRDRLRSRDSSRRFLYGSGDPSRPGLLEVAAAVAVAVAAGEASLGLRSLERSLCLLSRDLLLDLRREATEGSLLARPTSSSARCSGSGSLLGLSVSLPARSATTRGGVGTSPLASC</sequence>